<dbReference type="InterPro" id="IPR029000">
    <property type="entry name" value="Cyclophilin-like_dom_sf"/>
</dbReference>
<evidence type="ECO:0000256" key="1">
    <source>
        <dbReference type="ARBA" id="ARBA00007365"/>
    </source>
</evidence>
<keyword evidence="3" id="KW-0697">Rotamase</keyword>
<dbReference type="PANTHER" id="PTHR45625:SF4">
    <property type="entry name" value="PEPTIDYLPROLYL ISOMERASE DOMAIN AND WD REPEAT-CONTAINING PROTEIN 1"/>
    <property type="match status" value="1"/>
</dbReference>
<dbReference type="PROSITE" id="PS00170">
    <property type="entry name" value="CSA_PPIASE_1"/>
    <property type="match status" value="1"/>
</dbReference>
<protein>
    <recommendedName>
        <fullName evidence="2">peptidylprolyl isomerase</fullName>
        <ecNumber evidence="2">5.2.1.8</ecNumber>
    </recommendedName>
</protein>
<dbReference type="PANTHER" id="PTHR45625">
    <property type="entry name" value="PEPTIDYL-PROLYL CIS-TRANS ISOMERASE-RELATED"/>
    <property type="match status" value="1"/>
</dbReference>
<accession>A0A286ADR2</accession>
<dbReference type="OrthoDB" id="9807797at2"/>
<dbReference type="Gene3D" id="2.40.100.10">
    <property type="entry name" value="Cyclophilin-like"/>
    <property type="match status" value="1"/>
</dbReference>
<dbReference type="SUPFAM" id="SSF50891">
    <property type="entry name" value="Cyclophilin-like"/>
    <property type="match status" value="1"/>
</dbReference>
<keyword evidence="5" id="KW-0732">Signal</keyword>
<dbReference type="RefSeq" id="WP_097133480.1">
    <property type="nucleotide sequence ID" value="NZ_OCMT01000004.1"/>
</dbReference>
<dbReference type="EMBL" id="OCMT01000004">
    <property type="protein sequence ID" value="SOD19997.1"/>
    <property type="molecule type" value="Genomic_DNA"/>
</dbReference>
<gene>
    <name evidence="7" type="ORF">SAMN06297358_3705</name>
</gene>
<organism evidence="7 8">
    <name type="scientific">Pedobacter xixiisoli</name>
    <dbReference type="NCBI Taxonomy" id="1476464"/>
    <lineage>
        <taxon>Bacteria</taxon>
        <taxon>Pseudomonadati</taxon>
        <taxon>Bacteroidota</taxon>
        <taxon>Sphingobacteriia</taxon>
        <taxon>Sphingobacteriales</taxon>
        <taxon>Sphingobacteriaceae</taxon>
        <taxon>Pedobacter</taxon>
    </lineage>
</organism>
<name>A0A286ADR2_9SPHI</name>
<proteinExistence type="inferred from homology"/>
<sequence length="234" mass="26371">MKKLLLICALFCCSFVYAAKPKYQYIKISTSKGECIVKLYNETPLHRDNILKLAKEGYYNGTIFHRVIKDFMIQGGDPDSKNATPDAVLGEGGPNYTIPAEFRDSIFHKKGVLAGARDNNPEKASSGSQFYLVQGKVFTDEQLDKVEKNRLQHKIPEYQREVYKTIGGTPHLDRSYTAYGEVVKGLEMIDSIANVETSTANRPKEDVKMTVTVLKKREAKKLEKELNKTAKAIK</sequence>
<feature type="domain" description="PPIase cyclophilin-type" evidence="6">
    <location>
        <begin position="33"/>
        <end position="214"/>
    </location>
</feature>
<evidence type="ECO:0000256" key="4">
    <source>
        <dbReference type="ARBA" id="ARBA00023235"/>
    </source>
</evidence>
<evidence type="ECO:0000256" key="2">
    <source>
        <dbReference type="ARBA" id="ARBA00013194"/>
    </source>
</evidence>
<keyword evidence="4 7" id="KW-0413">Isomerase</keyword>
<dbReference type="GO" id="GO:0006457">
    <property type="term" value="P:protein folding"/>
    <property type="evidence" value="ECO:0007669"/>
    <property type="project" value="InterPro"/>
</dbReference>
<dbReference type="CDD" id="cd00317">
    <property type="entry name" value="cyclophilin"/>
    <property type="match status" value="1"/>
</dbReference>
<dbReference type="Pfam" id="PF00160">
    <property type="entry name" value="Pro_isomerase"/>
    <property type="match status" value="1"/>
</dbReference>
<evidence type="ECO:0000256" key="5">
    <source>
        <dbReference type="SAM" id="SignalP"/>
    </source>
</evidence>
<evidence type="ECO:0000313" key="7">
    <source>
        <dbReference type="EMBL" id="SOD19997.1"/>
    </source>
</evidence>
<dbReference type="InterPro" id="IPR020892">
    <property type="entry name" value="Cyclophilin-type_PPIase_CS"/>
</dbReference>
<comment type="similarity">
    <text evidence="1">Belongs to the cyclophilin-type PPIase family.</text>
</comment>
<keyword evidence="8" id="KW-1185">Reference proteome</keyword>
<dbReference type="InterPro" id="IPR044666">
    <property type="entry name" value="Cyclophilin_A-like"/>
</dbReference>
<feature type="chain" id="PRO_5012606025" description="peptidylprolyl isomerase" evidence="5">
    <location>
        <begin position="19"/>
        <end position="234"/>
    </location>
</feature>
<evidence type="ECO:0000259" key="6">
    <source>
        <dbReference type="PROSITE" id="PS50072"/>
    </source>
</evidence>
<feature type="signal peptide" evidence="5">
    <location>
        <begin position="1"/>
        <end position="18"/>
    </location>
</feature>
<dbReference type="GO" id="GO:0003755">
    <property type="term" value="F:peptidyl-prolyl cis-trans isomerase activity"/>
    <property type="evidence" value="ECO:0007669"/>
    <property type="project" value="UniProtKB-KW"/>
</dbReference>
<evidence type="ECO:0000256" key="3">
    <source>
        <dbReference type="ARBA" id="ARBA00023110"/>
    </source>
</evidence>
<dbReference type="InterPro" id="IPR002130">
    <property type="entry name" value="Cyclophilin-type_PPIase_dom"/>
</dbReference>
<dbReference type="EC" id="5.2.1.8" evidence="2"/>
<reference evidence="8" key="1">
    <citation type="submission" date="2017-09" db="EMBL/GenBank/DDBJ databases">
        <authorList>
            <person name="Varghese N."/>
            <person name="Submissions S."/>
        </authorList>
    </citation>
    <scope>NUCLEOTIDE SEQUENCE [LARGE SCALE GENOMIC DNA]</scope>
    <source>
        <strain evidence="8">CGMCC 1.12803</strain>
    </source>
</reference>
<dbReference type="AlphaFoldDB" id="A0A286ADR2"/>
<dbReference type="PROSITE" id="PS50072">
    <property type="entry name" value="CSA_PPIASE_2"/>
    <property type="match status" value="1"/>
</dbReference>
<evidence type="ECO:0000313" key="8">
    <source>
        <dbReference type="Proteomes" id="UP000219281"/>
    </source>
</evidence>
<dbReference type="Proteomes" id="UP000219281">
    <property type="component" value="Unassembled WGS sequence"/>
</dbReference>